<feature type="region of interest" description="Disordered" evidence="1">
    <location>
        <begin position="33"/>
        <end position="96"/>
    </location>
</feature>
<name>A0A6N2SX03_9BACT</name>
<reference evidence="2" key="1">
    <citation type="submission" date="2019-11" db="EMBL/GenBank/DDBJ databases">
        <authorList>
            <person name="Feng L."/>
        </authorList>
    </citation>
    <scope>NUCLEOTIDE SEQUENCE</scope>
    <source>
        <strain evidence="2">AMuciniphilaLFYP55</strain>
    </source>
</reference>
<gene>
    <name evidence="2" type="ORF">AMLFYP55_02325</name>
</gene>
<feature type="compositionally biased region" description="Basic and acidic residues" evidence="1">
    <location>
        <begin position="81"/>
        <end position="93"/>
    </location>
</feature>
<protein>
    <submittedName>
        <fullName evidence="2">Uncharacterized protein</fullName>
    </submittedName>
</protein>
<evidence type="ECO:0000256" key="1">
    <source>
        <dbReference type="SAM" id="MobiDB-lite"/>
    </source>
</evidence>
<proteinExistence type="predicted"/>
<organism evidence="2">
    <name type="scientific">Akkermansia muciniphila</name>
    <dbReference type="NCBI Taxonomy" id="239935"/>
    <lineage>
        <taxon>Bacteria</taxon>
        <taxon>Pseudomonadati</taxon>
        <taxon>Verrucomicrobiota</taxon>
        <taxon>Verrucomicrobiia</taxon>
        <taxon>Verrucomicrobiales</taxon>
        <taxon>Akkermansiaceae</taxon>
        <taxon>Akkermansia</taxon>
    </lineage>
</organism>
<dbReference type="AlphaFoldDB" id="A0A6N2SX03"/>
<evidence type="ECO:0000313" key="2">
    <source>
        <dbReference type="EMBL" id="VYS97522.1"/>
    </source>
</evidence>
<sequence>MQGCSVERVRRRLAGRIGGVIAIYGDVLQRGSRRKGDAPVRIAEPDGKGGVRPAHDGGGEGLHEMRGVSQRQGSVVPQREGIARAEGDGRSDRCGLPFGNEEARIIAEREGSPRNGGVPKRKRRLAAEGKGFRLKGIPGSHVQGVVRPVLERYGTGDNVAGQRNGFNPFRSRENNGVIVQEGSIRLASISTLVPARSSVAPGAGSGIPDKRFHIVACSLILHGHAGTVGDKHEIAGSQLVGGIDSRQCLIGVLPGLLPNKKGIQGSPQISPGGHEIAGQQGIVHQLAVGNRQRFHGARNHYLYIPRPVILGHCSGI</sequence>
<feature type="compositionally biased region" description="Basic and acidic residues" evidence="1">
    <location>
        <begin position="34"/>
        <end position="66"/>
    </location>
</feature>
<dbReference type="EMBL" id="CACRSS010000003">
    <property type="protein sequence ID" value="VYS97522.1"/>
    <property type="molecule type" value="Genomic_DNA"/>
</dbReference>
<accession>A0A6N2SX03</accession>